<sequence>MNILIAGANGKTGRILTGLLEKQGHYVKAMVRKEEQFADMKELGADPVLADLEKNTDHAFQDIEVVIFAAGSGSKTGPDKTIDVDRNGAIALIDTAKKHGIQHFVMLSSMGADHPEQGAMEMKHYFQAKHDADQHLVNSGLSYTIVRPGLLTDDEPTGEIIAQSKLENNKGAITRADVAAVLASSVSNESTRNRTFEILGGNVPIEEALNHL</sequence>
<evidence type="ECO:0000259" key="1">
    <source>
        <dbReference type="Pfam" id="PF13460"/>
    </source>
</evidence>
<comment type="caution">
    <text evidence="2">The sequence shown here is derived from an EMBL/GenBank/DDBJ whole genome shotgun (WGS) entry which is preliminary data.</text>
</comment>
<keyword evidence="3" id="KW-1185">Reference proteome</keyword>
<dbReference type="OrthoDB" id="9803892at2"/>
<reference evidence="2 3" key="1">
    <citation type="submission" date="2018-08" db="EMBL/GenBank/DDBJ databases">
        <title>Bacillus chawlae sp. nov., Bacillus glennii sp. nov., and Bacillus saganii sp. nov. Isolated from the Vehicle Assembly Building at Kennedy Space Center where the Viking Spacecraft were Assembled.</title>
        <authorList>
            <person name="Seuylemezian A."/>
            <person name="Vaishampayan P."/>
        </authorList>
    </citation>
    <scope>NUCLEOTIDE SEQUENCE [LARGE SCALE GENOMIC DNA]</scope>
    <source>
        <strain evidence="2 3">V44-8</strain>
    </source>
</reference>
<organism evidence="2 3">
    <name type="scientific">Peribacillus glennii</name>
    <dbReference type="NCBI Taxonomy" id="2303991"/>
    <lineage>
        <taxon>Bacteria</taxon>
        <taxon>Bacillati</taxon>
        <taxon>Bacillota</taxon>
        <taxon>Bacilli</taxon>
        <taxon>Bacillales</taxon>
        <taxon>Bacillaceae</taxon>
        <taxon>Peribacillus</taxon>
    </lineage>
</organism>
<dbReference type="InterPro" id="IPR036291">
    <property type="entry name" value="NAD(P)-bd_dom_sf"/>
</dbReference>
<dbReference type="CDD" id="cd05243">
    <property type="entry name" value="SDR_a5"/>
    <property type="match status" value="1"/>
</dbReference>
<evidence type="ECO:0000313" key="2">
    <source>
        <dbReference type="EMBL" id="RFU63773.1"/>
    </source>
</evidence>
<gene>
    <name evidence="2" type="ORF">D0466_09905</name>
</gene>
<dbReference type="RefSeq" id="WP_117322412.1">
    <property type="nucleotide sequence ID" value="NZ_QVTD01000005.1"/>
</dbReference>
<dbReference type="PANTHER" id="PTHR15020">
    <property type="entry name" value="FLAVIN REDUCTASE-RELATED"/>
    <property type="match status" value="1"/>
</dbReference>
<dbReference type="SUPFAM" id="SSF51735">
    <property type="entry name" value="NAD(P)-binding Rossmann-fold domains"/>
    <property type="match status" value="1"/>
</dbReference>
<proteinExistence type="predicted"/>
<accession>A0A372LDF2</accession>
<dbReference type="Gene3D" id="3.40.50.720">
    <property type="entry name" value="NAD(P)-binding Rossmann-like Domain"/>
    <property type="match status" value="1"/>
</dbReference>
<dbReference type="Proteomes" id="UP000262939">
    <property type="component" value="Unassembled WGS sequence"/>
</dbReference>
<evidence type="ECO:0000313" key="3">
    <source>
        <dbReference type="Proteomes" id="UP000262939"/>
    </source>
</evidence>
<name>A0A372LDF2_9BACI</name>
<dbReference type="Pfam" id="PF13460">
    <property type="entry name" value="NAD_binding_10"/>
    <property type="match status" value="1"/>
</dbReference>
<dbReference type="PANTHER" id="PTHR15020:SF50">
    <property type="entry name" value="UPF0659 PROTEIN YMR090W"/>
    <property type="match status" value="1"/>
</dbReference>
<dbReference type="InterPro" id="IPR016040">
    <property type="entry name" value="NAD(P)-bd_dom"/>
</dbReference>
<protein>
    <submittedName>
        <fullName evidence="2">SDR family oxidoreductase</fullName>
    </submittedName>
</protein>
<dbReference type="EMBL" id="QVTD01000005">
    <property type="protein sequence ID" value="RFU63773.1"/>
    <property type="molecule type" value="Genomic_DNA"/>
</dbReference>
<feature type="domain" description="NAD(P)-binding" evidence="1">
    <location>
        <begin position="7"/>
        <end position="188"/>
    </location>
</feature>
<dbReference type="AlphaFoldDB" id="A0A372LDF2"/>